<protein>
    <recommendedName>
        <fullName evidence="4">Sjogrens syndrome scleroderma autoantigen 1</fullName>
    </recommendedName>
</protein>
<evidence type="ECO:0000313" key="2">
    <source>
        <dbReference type="EMBL" id="SPC33953.1"/>
    </source>
</evidence>
<name>A0A2K5AQM9_9ARCH</name>
<evidence type="ECO:0000313" key="3">
    <source>
        <dbReference type="Proteomes" id="UP000236248"/>
    </source>
</evidence>
<accession>A0A2K5AQM9</accession>
<gene>
    <name evidence="2" type="ORF">NCAV_0772</name>
</gene>
<dbReference type="KEGG" id="ncv:NCAV_0772"/>
<evidence type="ECO:0000256" key="1">
    <source>
        <dbReference type="SAM" id="MobiDB-lite"/>
    </source>
</evidence>
<dbReference type="Pfam" id="PF06677">
    <property type="entry name" value="Auto_anti-p27"/>
    <property type="match status" value="1"/>
</dbReference>
<reference evidence="3" key="1">
    <citation type="submission" date="2018-01" db="EMBL/GenBank/DDBJ databases">
        <authorList>
            <person name="Kerou L M."/>
        </authorList>
    </citation>
    <scope>NUCLEOTIDE SEQUENCE [LARGE SCALE GENOMIC DNA]</scope>
    <source>
        <strain evidence="3">SCU2</strain>
    </source>
</reference>
<proteinExistence type="predicted"/>
<dbReference type="InterPro" id="IPR009563">
    <property type="entry name" value="SSSCA1"/>
</dbReference>
<keyword evidence="3" id="KW-1185">Reference proteome</keyword>
<organism evidence="2 3">
    <name type="scientific">Candidatus Nitrosocaldus cavascurensis</name>
    <dbReference type="NCBI Taxonomy" id="2058097"/>
    <lineage>
        <taxon>Archaea</taxon>
        <taxon>Nitrososphaerota</taxon>
        <taxon>Nitrososphaeria</taxon>
        <taxon>Candidatus Nitrosocaldales</taxon>
        <taxon>Candidatus Nitrosocaldaceae</taxon>
        <taxon>Candidatus Nitrosocaldus</taxon>
    </lineage>
</organism>
<sequence length="133" mass="15157">MSKDSMKAAAEMLRKGGTLVKEACSKCRGVQVKYSGRLICINCGSETVLEEARTGSLQDLRSVIIAKVNSTARMLEQENDIARQMEIARLLLYYLEILAKVSEEKGKEEREEEEEGKRGERKEVKEREEKEEE</sequence>
<feature type="region of interest" description="Disordered" evidence="1">
    <location>
        <begin position="104"/>
        <end position="133"/>
    </location>
</feature>
<dbReference type="EMBL" id="LT981265">
    <property type="protein sequence ID" value="SPC33953.1"/>
    <property type="molecule type" value="Genomic_DNA"/>
</dbReference>
<dbReference type="AlphaFoldDB" id="A0A2K5AQM9"/>
<dbReference type="Proteomes" id="UP000236248">
    <property type="component" value="Chromosome NCAV"/>
</dbReference>
<evidence type="ECO:0008006" key="4">
    <source>
        <dbReference type="Google" id="ProtNLM"/>
    </source>
</evidence>